<dbReference type="EMBL" id="JAWDJX010000043">
    <property type="protein sequence ID" value="KAK3049020.1"/>
    <property type="molecule type" value="Genomic_DNA"/>
</dbReference>
<evidence type="ECO:0000256" key="1">
    <source>
        <dbReference type="SAM" id="SignalP"/>
    </source>
</evidence>
<feature type="chain" id="PRO_5042512177" evidence="1">
    <location>
        <begin position="22"/>
        <end position="444"/>
    </location>
</feature>
<sequence length="444" mass="47525">MGPIHFVRSALIASLVFTASARHAPIHQVHQHKHEAIEVGKRQLYPVHTPRPTKQSIPPTSKPVVLTYITPSPGAKPVAVTKQSQIVGSFVPEFTLCELPPLEFFPITRQPVPTGISASGYHNCSISTWPGNGTCTTIYSPTITMVCATTLTALAKKYTVTNCAQDLTFSTEYGYYLVTPTPTPTAMVSASILPATINSTVGIVPINNSTALIAPGSNGTLTNGTELMRRATTETASASSVITPGPSIELLTTYYLAPWDQLTGGTAPSEVDLKVCRTFAQNDTTECIREYEYWTTSLVTKSMTTVTNVNISTTIHGRSQIIVETFVANVTEMLTTFSMSTDMPVTYVTEWTTTQATPRAPSTSTGPTVYETMTVQHPSSTAMPTSDESTSTTTIHSTSTVYAGTTTVTLASDQLPPTAAPASTSANFASMLGIGARWLREHIV</sequence>
<dbReference type="Proteomes" id="UP001271007">
    <property type="component" value="Unassembled WGS sequence"/>
</dbReference>
<dbReference type="AlphaFoldDB" id="A0AAJ0D8P8"/>
<name>A0AAJ0D8P8_9PEZI</name>
<comment type="caution">
    <text evidence="2">The sequence shown here is derived from an EMBL/GenBank/DDBJ whole genome shotgun (WGS) entry which is preliminary data.</text>
</comment>
<keyword evidence="1" id="KW-0732">Signal</keyword>
<protein>
    <submittedName>
        <fullName evidence="2">Uncharacterized protein</fullName>
    </submittedName>
</protein>
<organism evidence="2 3">
    <name type="scientific">Extremus antarcticus</name>
    <dbReference type="NCBI Taxonomy" id="702011"/>
    <lineage>
        <taxon>Eukaryota</taxon>
        <taxon>Fungi</taxon>
        <taxon>Dikarya</taxon>
        <taxon>Ascomycota</taxon>
        <taxon>Pezizomycotina</taxon>
        <taxon>Dothideomycetes</taxon>
        <taxon>Dothideomycetidae</taxon>
        <taxon>Mycosphaerellales</taxon>
        <taxon>Extremaceae</taxon>
        <taxon>Extremus</taxon>
    </lineage>
</organism>
<gene>
    <name evidence="2" type="ORF">LTR09_009674</name>
</gene>
<keyword evidence="3" id="KW-1185">Reference proteome</keyword>
<feature type="signal peptide" evidence="1">
    <location>
        <begin position="1"/>
        <end position="21"/>
    </location>
</feature>
<accession>A0AAJ0D8P8</accession>
<proteinExistence type="predicted"/>
<evidence type="ECO:0000313" key="3">
    <source>
        <dbReference type="Proteomes" id="UP001271007"/>
    </source>
</evidence>
<reference evidence="2" key="1">
    <citation type="submission" date="2023-04" db="EMBL/GenBank/DDBJ databases">
        <title>Black Yeasts Isolated from many extreme environments.</title>
        <authorList>
            <person name="Coleine C."/>
            <person name="Stajich J.E."/>
            <person name="Selbmann L."/>
        </authorList>
    </citation>
    <scope>NUCLEOTIDE SEQUENCE</scope>
    <source>
        <strain evidence="2">CCFEE 5312</strain>
    </source>
</reference>
<evidence type="ECO:0000313" key="2">
    <source>
        <dbReference type="EMBL" id="KAK3049020.1"/>
    </source>
</evidence>